<dbReference type="NCBIfam" id="TIGR00027">
    <property type="entry name" value="mthyl_TIGR00027"/>
    <property type="match status" value="1"/>
</dbReference>
<protein>
    <recommendedName>
        <fullName evidence="6">S-adenosyl-L-methionine-dependent methyltransferase</fullName>
        <ecNumber evidence="6">2.1.1.-</ecNumber>
    </recommendedName>
</protein>
<evidence type="ECO:0000256" key="1">
    <source>
        <dbReference type="ARBA" id="ARBA00003907"/>
    </source>
</evidence>
<dbReference type="PANTHER" id="PTHR43619:SF2">
    <property type="entry name" value="S-ADENOSYL-L-METHIONINE-DEPENDENT METHYLTRANSFERASES SUPERFAMILY PROTEIN"/>
    <property type="match status" value="1"/>
</dbReference>
<dbReference type="GO" id="GO:0008168">
    <property type="term" value="F:methyltransferase activity"/>
    <property type="evidence" value="ECO:0007669"/>
    <property type="project" value="UniProtKB-UniRule"/>
</dbReference>
<dbReference type="Proteomes" id="UP000295680">
    <property type="component" value="Unassembled WGS sequence"/>
</dbReference>
<comment type="function">
    <text evidence="1 6">Exhibits S-adenosyl-L-methionine-dependent methyltransferase activity.</text>
</comment>
<evidence type="ECO:0000313" key="7">
    <source>
        <dbReference type="EMBL" id="TCO55070.1"/>
    </source>
</evidence>
<dbReference type="Pfam" id="PF04072">
    <property type="entry name" value="LCM"/>
    <property type="match status" value="1"/>
</dbReference>
<gene>
    <name evidence="7" type="ORF">EV192_108358</name>
</gene>
<dbReference type="Gene3D" id="3.40.50.150">
    <property type="entry name" value="Vaccinia Virus protein VP39"/>
    <property type="match status" value="1"/>
</dbReference>
<dbReference type="AlphaFoldDB" id="A0A4V2S694"/>
<dbReference type="OrthoDB" id="9806164at2"/>
<evidence type="ECO:0000256" key="3">
    <source>
        <dbReference type="ARBA" id="ARBA00022603"/>
    </source>
</evidence>
<organism evidence="7 8">
    <name type="scientific">Actinocrispum wychmicini</name>
    <dbReference type="NCBI Taxonomy" id="1213861"/>
    <lineage>
        <taxon>Bacteria</taxon>
        <taxon>Bacillati</taxon>
        <taxon>Actinomycetota</taxon>
        <taxon>Actinomycetes</taxon>
        <taxon>Pseudonocardiales</taxon>
        <taxon>Pseudonocardiaceae</taxon>
        <taxon>Actinocrispum</taxon>
    </lineage>
</organism>
<dbReference type="InterPro" id="IPR011610">
    <property type="entry name" value="SAM_mthyl_Trfase_ML2640-like"/>
</dbReference>
<proteinExistence type="inferred from homology"/>
<reference evidence="7 8" key="1">
    <citation type="submission" date="2019-03" db="EMBL/GenBank/DDBJ databases">
        <title>Genomic Encyclopedia of Type Strains, Phase IV (KMG-IV): sequencing the most valuable type-strain genomes for metagenomic binning, comparative biology and taxonomic classification.</title>
        <authorList>
            <person name="Goeker M."/>
        </authorList>
    </citation>
    <scope>NUCLEOTIDE SEQUENCE [LARGE SCALE GENOMIC DNA]</scope>
    <source>
        <strain evidence="7 8">DSM 45934</strain>
    </source>
</reference>
<keyword evidence="3 6" id="KW-0489">Methyltransferase</keyword>
<dbReference type="EMBL" id="SLWS01000008">
    <property type="protein sequence ID" value="TCO55070.1"/>
    <property type="molecule type" value="Genomic_DNA"/>
</dbReference>
<accession>A0A4V2S694</accession>
<dbReference type="InterPro" id="IPR029063">
    <property type="entry name" value="SAM-dependent_MTases_sf"/>
</dbReference>
<evidence type="ECO:0000256" key="4">
    <source>
        <dbReference type="ARBA" id="ARBA00022679"/>
    </source>
</evidence>
<comment type="caution">
    <text evidence="7">The sequence shown here is derived from an EMBL/GenBank/DDBJ whole genome shotgun (WGS) entry which is preliminary data.</text>
</comment>
<dbReference type="GO" id="GO:0032259">
    <property type="term" value="P:methylation"/>
    <property type="evidence" value="ECO:0007669"/>
    <property type="project" value="UniProtKB-KW"/>
</dbReference>
<evidence type="ECO:0000256" key="5">
    <source>
        <dbReference type="ARBA" id="ARBA00022691"/>
    </source>
</evidence>
<dbReference type="InterPro" id="IPR007213">
    <property type="entry name" value="Ppm1/Ppm2/Tcmp"/>
</dbReference>
<keyword evidence="4 7" id="KW-0808">Transferase</keyword>
<dbReference type="EC" id="2.1.1.-" evidence="6"/>
<dbReference type="SUPFAM" id="SSF53335">
    <property type="entry name" value="S-adenosyl-L-methionine-dependent methyltransferases"/>
    <property type="match status" value="1"/>
</dbReference>
<evidence type="ECO:0000256" key="6">
    <source>
        <dbReference type="RuleBase" id="RU362030"/>
    </source>
</evidence>
<name>A0A4V2S694_9PSEU</name>
<dbReference type="PANTHER" id="PTHR43619">
    <property type="entry name" value="S-ADENOSYL-L-METHIONINE-DEPENDENT METHYLTRANSFERASE YKTD-RELATED"/>
    <property type="match status" value="1"/>
</dbReference>
<evidence type="ECO:0000313" key="8">
    <source>
        <dbReference type="Proteomes" id="UP000295680"/>
    </source>
</evidence>
<keyword evidence="5 6" id="KW-0949">S-adenosyl-L-methionine</keyword>
<keyword evidence="8" id="KW-1185">Reference proteome</keyword>
<evidence type="ECO:0000256" key="2">
    <source>
        <dbReference type="ARBA" id="ARBA00008138"/>
    </source>
</evidence>
<sequence length="262" mass="28072">MTELSDVSRTAVGVARLRALETNRPDRLFADPYASAFVPEGTPDNRAGTSVFRLHIVIRTRFYDDYLLAATAAGCRQVVLVAAGLDTRAFRLSWPAGLRLYELDLPALLAYKEKVLTAEGATPSVARTVVPVDLREDWPGALRAAGFDPTVPTAWLVEGLLVYLTAEDAAKLLTSVTDLSAPGSQVACEHRDADGQHSPGRMAKATPDLAPLTAMWKGGIPTFDWLAGHGWKVESHNGNTLAAGYGRDTDGPTGNFVIGTRA</sequence>
<dbReference type="RefSeq" id="WP_132122832.1">
    <property type="nucleotide sequence ID" value="NZ_SLWS01000008.1"/>
</dbReference>
<comment type="similarity">
    <text evidence="2 6">Belongs to the UPF0677 family.</text>
</comment>